<dbReference type="PANTHER" id="PTHR10903">
    <property type="entry name" value="GTPASE, IMAP FAMILY MEMBER-RELATED"/>
    <property type="match status" value="1"/>
</dbReference>
<keyword evidence="2" id="KW-0547">Nucleotide-binding</keyword>
<dbReference type="Gene3D" id="3.40.50.300">
    <property type="entry name" value="P-loop containing nucleotide triphosphate hydrolases"/>
    <property type="match status" value="1"/>
</dbReference>
<dbReference type="Pfam" id="PF04548">
    <property type="entry name" value="AIG1"/>
    <property type="match status" value="1"/>
</dbReference>
<evidence type="ECO:0000313" key="5">
    <source>
        <dbReference type="Ensembl" id="ENSOSIP00000038781.1"/>
    </source>
</evidence>
<keyword evidence="3" id="KW-0342">GTP-binding</keyword>
<sequence>MATSNLSERDDWSISQLKIVLLGGRNSGKSSVGNLLLGKEEFVTKERTSCSRRLGVVAGRWITVVDTPGWWCDFSAGDTSQLVKREIVSSVSLCPPGPQVFLIVIKASSAFSERRLRAVEEHVALLGDGVWSHCMVVFTAADRFLHKGAEECVERGGAALRRLTEKCGQRSHSVVLNEQTEGAALLLRIQKLMSENGNRAFEVEESISQAAAEEKRAVDQRAHLRLIGMKRHRALLKGGFNAPKELK</sequence>
<accession>A0A8C7Z6A7</accession>
<dbReference type="InterPro" id="IPR045058">
    <property type="entry name" value="GIMA/IAN/Toc"/>
</dbReference>
<reference evidence="5" key="2">
    <citation type="submission" date="2025-09" db="UniProtKB">
        <authorList>
            <consortium name="Ensembl"/>
        </authorList>
    </citation>
    <scope>IDENTIFICATION</scope>
</reference>
<dbReference type="PANTHER" id="PTHR10903:SF107">
    <property type="entry name" value="GTPASE IMAP FAMILY MEMBER 4-LIKE-RELATED"/>
    <property type="match status" value="1"/>
</dbReference>
<evidence type="ECO:0000256" key="3">
    <source>
        <dbReference type="ARBA" id="ARBA00023134"/>
    </source>
</evidence>
<organism evidence="5 6">
    <name type="scientific">Oryzias sinensis</name>
    <name type="common">Chinese medaka</name>
    <dbReference type="NCBI Taxonomy" id="183150"/>
    <lineage>
        <taxon>Eukaryota</taxon>
        <taxon>Metazoa</taxon>
        <taxon>Chordata</taxon>
        <taxon>Craniata</taxon>
        <taxon>Vertebrata</taxon>
        <taxon>Euteleostomi</taxon>
        <taxon>Actinopterygii</taxon>
        <taxon>Neopterygii</taxon>
        <taxon>Teleostei</taxon>
        <taxon>Neoteleostei</taxon>
        <taxon>Acanthomorphata</taxon>
        <taxon>Ovalentaria</taxon>
        <taxon>Atherinomorphae</taxon>
        <taxon>Beloniformes</taxon>
        <taxon>Adrianichthyidae</taxon>
        <taxon>Oryziinae</taxon>
        <taxon>Oryzias</taxon>
    </lineage>
</organism>
<evidence type="ECO:0000256" key="1">
    <source>
        <dbReference type="ARBA" id="ARBA00008535"/>
    </source>
</evidence>
<name>A0A8C7Z6A7_9TELE</name>
<dbReference type="InterPro" id="IPR027417">
    <property type="entry name" value="P-loop_NTPase"/>
</dbReference>
<dbReference type="InterPro" id="IPR006703">
    <property type="entry name" value="G_AIG1"/>
</dbReference>
<evidence type="ECO:0000259" key="4">
    <source>
        <dbReference type="PROSITE" id="PS51720"/>
    </source>
</evidence>
<protein>
    <recommendedName>
        <fullName evidence="4">AIG1-type G domain-containing protein</fullName>
    </recommendedName>
</protein>
<reference evidence="5" key="1">
    <citation type="submission" date="2025-08" db="UniProtKB">
        <authorList>
            <consortium name="Ensembl"/>
        </authorList>
    </citation>
    <scope>IDENTIFICATION</scope>
</reference>
<feature type="domain" description="AIG1-type G" evidence="4">
    <location>
        <begin position="14"/>
        <end position="221"/>
    </location>
</feature>
<dbReference type="GO" id="GO:0005525">
    <property type="term" value="F:GTP binding"/>
    <property type="evidence" value="ECO:0007669"/>
    <property type="project" value="UniProtKB-KW"/>
</dbReference>
<comment type="similarity">
    <text evidence="1">Belongs to the TRAFAC class TrmE-Era-EngA-EngB-Septin-like GTPase superfamily. AIG1/Toc34/Toc159-like paraseptin GTPase family. IAN subfamily.</text>
</comment>
<dbReference type="PROSITE" id="PS51720">
    <property type="entry name" value="G_AIG1"/>
    <property type="match status" value="1"/>
</dbReference>
<dbReference type="FunFam" id="3.40.50.300:FF:001809">
    <property type="entry name" value="Si:ch1073-365p7.2"/>
    <property type="match status" value="1"/>
</dbReference>
<dbReference type="GeneTree" id="ENSGT00940000162556"/>
<dbReference type="SUPFAM" id="SSF52540">
    <property type="entry name" value="P-loop containing nucleoside triphosphate hydrolases"/>
    <property type="match status" value="1"/>
</dbReference>
<dbReference type="Proteomes" id="UP000694383">
    <property type="component" value="Unplaced"/>
</dbReference>
<dbReference type="AlphaFoldDB" id="A0A8C7Z6A7"/>
<keyword evidence="6" id="KW-1185">Reference proteome</keyword>
<evidence type="ECO:0000256" key="2">
    <source>
        <dbReference type="ARBA" id="ARBA00022741"/>
    </source>
</evidence>
<evidence type="ECO:0000313" key="6">
    <source>
        <dbReference type="Proteomes" id="UP000694383"/>
    </source>
</evidence>
<proteinExistence type="inferred from homology"/>
<dbReference type="Ensembl" id="ENSOSIT00000040879.1">
    <property type="protein sequence ID" value="ENSOSIP00000038781.1"/>
    <property type="gene ID" value="ENSOSIG00000019113.1"/>
</dbReference>